<dbReference type="Proteomes" id="UP000297192">
    <property type="component" value="Segment"/>
</dbReference>
<feature type="transmembrane region" description="Helical" evidence="1">
    <location>
        <begin position="6"/>
        <end position="28"/>
    </location>
</feature>
<keyword evidence="3" id="KW-1185">Reference proteome</keyword>
<gene>
    <name evidence="2" type="primary">5L</name>
</gene>
<proteinExistence type="predicted"/>
<reference evidence="2" key="1">
    <citation type="journal article" date="2017" name="Arch. Virol.">
        <title>Complete genome sequence of shrimp hemocyte iridescent virus (SHIV) isolated from white leg shrimp, Litopenaeus vannamei.</title>
        <authorList>
            <person name="Qiu L."/>
            <person name="Chen M.M."/>
            <person name="Wang R.Y."/>
            <person name="Wan X.Y."/>
            <person name="Li C."/>
            <person name="Zhang Q.L."/>
            <person name="Dong X."/>
            <person name="Yang B."/>
            <person name="Xiang J.H."/>
            <person name="Huang J."/>
        </authorList>
    </citation>
    <scope>NUCLEOTIDE SEQUENCE [LARGE SCALE GENOMIC DNA]</scope>
    <source>
        <strain evidence="2">20141215</strain>
    </source>
</reference>
<dbReference type="RefSeq" id="YP_010084757.1">
    <property type="nucleotide sequence ID" value="NC_055165.1"/>
</dbReference>
<evidence type="ECO:0000256" key="1">
    <source>
        <dbReference type="SAM" id="Phobius"/>
    </source>
</evidence>
<keyword evidence="1" id="KW-1133">Transmembrane helix</keyword>
<reference evidence="2" key="2">
    <citation type="journal article" date="2017" name="Sci. Rep.">
        <title>Characterization of a new member of Iridoviridae, Shrimp hemocyte iridescent virus (SHIV), found in white leg shrimp (Litopenaeus vannamei).</title>
        <authorList>
            <person name="Qiu L."/>
            <person name="Chen M.M."/>
            <person name="Wan X.Y."/>
            <person name="Li C."/>
            <person name="Zhang Q.L."/>
            <person name="Wang R.Y."/>
            <person name="Cheng D.Y."/>
            <person name="Dong X."/>
            <person name="Yang B."/>
            <person name="Wang X.H."/>
            <person name="Xiang J.H."/>
            <person name="Huang J."/>
        </authorList>
    </citation>
    <scope>NUCLEOTIDE SEQUENCE [LARGE SCALE GENOMIC DNA]</scope>
    <source>
        <strain evidence="2">20141215</strain>
    </source>
</reference>
<keyword evidence="1" id="KW-0812">Transmembrane</keyword>
<dbReference type="EMBL" id="MF599468">
    <property type="protein sequence ID" value="ATE87014.1"/>
    <property type="molecule type" value="Genomic_DNA"/>
</dbReference>
<sequence>MEYTTMILNFVMYAVIVIVLAMIGSYIGEKISATQPMAGQIGQAVGIATGVGVIFWQMNKGSGGDMMTF</sequence>
<dbReference type="KEGG" id="vg:65099777"/>
<evidence type="ECO:0000313" key="2">
    <source>
        <dbReference type="EMBL" id="ATE87014.1"/>
    </source>
</evidence>
<keyword evidence="1" id="KW-0472">Membrane</keyword>
<name>A0A291B0I1_9VIRU</name>
<feature type="transmembrane region" description="Helical" evidence="1">
    <location>
        <begin position="40"/>
        <end position="58"/>
    </location>
</feature>
<accession>A0A291B0I1</accession>
<evidence type="ECO:0000313" key="3">
    <source>
        <dbReference type="Proteomes" id="UP000297192"/>
    </source>
</evidence>
<protein>
    <submittedName>
        <fullName evidence="2">Uncharacterized protein</fullName>
    </submittedName>
</protein>
<dbReference type="GeneID" id="65099777"/>
<organism evidence="2">
    <name type="scientific">Shrimp hemocyte iridescent virus</name>
    <dbReference type="NCBI Taxonomy" id="2039780"/>
    <lineage>
        <taxon>Viruses</taxon>
        <taxon>Varidnaviria</taxon>
        <taxon>Bamfordvirae</taxon>
        <taxon>Nucleocytoviricota</taxon>
        <taxon>Megaviricetes</taxon>
        <taxon>Pimascovirales</taxon>
        <taxon>Pimascovirales incertae sedis</taxon>
        <taxon>Iridoviridae</taxon>
        <taxon>Betairidovirinae</taxon>
        <taxon>Decapodiridovirus</taxon>
        <taxon>Decapodiridovirus litopenaeus1</taxon>
        <taxon>Decapod iridescent virus 1</taxon>
    </lineage>
</organism>